<gene>
    <name evidence="1" type="ORF">RHIMIDRAFT_278643</name>
</gene>
<dbReference type="EMBL" id="KZ303846">
    <property type="protein sequence ID" value="PHZ14259.1"/>
    <property type="molecule type" value="Genomic_DNA"/>
</dbReference>
<dbReference type="AlphaFoldDB" id="A0A2G4SZR4"/>
<keyword evidence="2" id="KW-1185">Reference proteome</keyword>
<accession>A0A2G4SZR4</accession>
<evidence type="ECO:0000313" key="1">
    <source>
        <dbReference type="EMBL" id="PHZ14259.1"/>
    </source>
</evidence>
<sequence length="67" mass="7911">MNKIPSIDQLLSSLQDHLTLKDANMILNTANYYPYCTVNKKKQDFVLYNDVQNKTRRNLKLLPDLKR</sequence>
<dbReference type="GeneID" id="35443758"/>
<name>A0A2G4SZR4_RHIZD</name>
<dbReference type="RefSeq" id="XP_023467967.1">
    <property type="nucleotide sequence ID" value="XM_023612769.1"/>
</dbReference>
<evidence type="ECO:0000313" key="2">
    <source>
        <dbReference type="Proteomes" id="UP000242254"/>
    </source>
</evidence>
<protein>
    <submittedName>
        <fullName evidence="1">Uncharacterized protein</fullName>
    </submittedName>
</protein>
<reference evidence="1 2" key="1">
    <citation type="journal article" date="2016" name="Proc. Natl. Acad. Sci. U.S.A.">
        <title>Lipid metabolic changes in an early divergent fungus govern the establishment of a mutualistic symbiosis with endobacteria.</title>
        <authorList>
            <person name="Lastovetsky O.A."/>
            <person name="Gaspar M.L."/>
            <person name="Mondo S.J."/>
            <person name="LaButti K.M."/>
            <person name="Sandor L."/>
            <person name="Grigoriev I.V."/>
            <person name="Henry S.A."/>
            <person name="Pawlowska T.E."/>
        </authorList>
    </citation>
    <scope>NUCLEOTIDE SEQUENCE [LARGE SCALE GENOMIC DNA]</scope>
    <source>
        <strain evidence="1 2">ATCC 52813</strain>
    </source>
</reference>
<proteinExistence type="predicted"/>
<organism evidence="1 2">
    <name type="scientific">Rhizopus microsporus ATCC 52813</name>
    <dbReference type="NCBI Taxonomy" id="1340429"/>
    <lineage>
        <taxon>Eukaryota</taxon>
        <taxon>Fungi</taxon>
        <taxon>Fungi incertae sedis</taxon>
        <taxon>Mucoromycota</taxon>
        <taxon>Mucoromycotina</taxon>
        <taxon>Mucoromycetes</taxon>
        <taxon>Mucorales</taxon>
        <taxon>Mucorineae</taxon>
        <taxon>Rhizopodaceae</taxon>
        <taxon>Rhizopus</taxon>
    </lineage>
</organism>
<dbReference type="Proteomes" id="UP000242254">
    <property type="component" value="Unassembled WGS sequence"/>
</dbReference>